<evidence type="ECO:0000256" key="3">
    <source>
        <dbReference type="ARBA" id="ARBA00022676"/>
    </source>
</evidence>
<keyword evidence="4" id="KW-0808">Transferase</keyword>
<dbReference type="InterPro" id="IPR002213">
    <property type="entry name" value="UDP_glucos_trans"/>
</dbReference>
<dbReference type="AlphaFoldDB" id="A0AAT9PY98"/>
<dbReference type="FunFam" id="3.40.50.2000:FF:000037">
    <property type="entry name" value="Glycosyltransferase"/>
    <property type="match status" value="1"/>
</dbReference>
<keyword evidence="3" id="KW-0328">Glycosyltransferase</keyword>
<sequence length="481" mass="54900">MAANDKLHIVMFPWLAFGHILPYLKLAKLIAKKGHKISFISTPRNIDRLPKIPPNLAPHIDLVKFPLPSIPNLPENAEATIDVPFNKVKYLKIAYDQLQQPLTQFLVSNSPNWILFDIIAYWVGPIASKLNVRSSFFSIFSASIMGYFGPPSVLMHSDEDRRKPEDYSIKPKWVRFETTVAMSLHQMQSTFVNFTEDDTENVPDQYRFAASIRDCEMVAVRSSSVFEPEWLELLDEIYQKPVVQVGLLPTDTTDTDTGGKSNDSWRDIKDWLDKQEKVSVIYVAFGAETKPNQDELTELALGLELSGLPFIWALRKQRGSADPEPTELPEGFEERTRGHGLFYTSWVPQTKILSHDSVGGLLIHSGWSSVIEAVQFGRALVLLPLLADQELIAKLVEEKKMGYLIPRNERDGWFSRDSVAESVRLVMVDEEGKIYRDNVKEMKGVFGDMDKQDEYVDNLLSYLESHKILTKMSRLERPHRD</sequence>
<evidence type="ECO:0000256" key="1">
    <source>
        <dbReference type="ARBA" id="ARBA00004721"/>
    </source>
</evidence>
<reference evidence="6" key="1">
    <citation type="submission" date="2020-05" db="EMBL/GenBank/DDBJ databases">
        <authorList>
            <person name="Maoqi H."/>
        </authorList>
    </citation>
    <scope>NUCLEOTIDE SEQUENCE</scope>
</reference>
<protein>
    <submittedName>
        <fullName evidence="6">UDP-glycosyltransferase 91A1-like protein</fullName>
    </submittedName>
</protein>
<dbReference type="SUPFAM" id="SSF53756">
    <property type="entry name" value="UDP-Glycosyltransferase/glycogen phosphorylase"/>
    <property type="match status" value="1"/>
</dbReference>
<keyword evidence="5" id="KW-0414">Isoprene biosynthesis</keyword>
<evidence type="ECO:0000256" key="4">
    <source>
        <dbReference type="ARBA" id="ARBA00022679"/>
    </source>
</evidence>
<dbReference type="PANTHER" id="PTHR48045">
    <property type="entry name" value="UDP-GLYCOSYLTRANSFERASE 72B1"/>
    <property type="match status" value="1"/>
</dbReference>
<dbReference type="Gene3D" id="3.40.50.2000">
    <property type="entry name" value="Glycogen Phosphorylase B"/>
    <property type="match status" value="2"/>
</dbReference>
<evidence type="ECO:0000313" key="6">
    <source>
        <dbReference type="EMBL" id="UQT18171.1"/>
    </source>
</evidence>
<name>A0AAT9PY98_9APIA</name>
<organism evidence="6">
    <name type="scientific">Panax notoginseng</name>
    <name type="common">notoginseng</name>
    <dbReference type="NCBI Taxonomy" id="44586"/>
    <lineage>
        <taxon>Eukaryota</taxon>
        <taxon>Viridiplantae</taxon>
        <taxon>Streptophyta</taxon>
        <taxon>Embryophyta</taxon>
        <taxon>Tracheophyta</taxon>
        <taxon>Spermatophyta</taxon>
        <taxon>Magnoliopsida</taxon>
        <taxon>eudicotyledons</taxon>
        <taxon>Gunneridae</taxon>
        <taxon>Pentapetalae</taxon>
        <taxon>asterids</taxon>
        <taxon>campanulids</taxon>
        <taxon>Apiales</taxon>
        <taxon>Araliaceae</taxon>
        <taxon>Panax</taxon>
    </lineage>
</organism>
<evidence type="ECO:0000256" key="5">
    <source>
        <dbReference type="ARBA" id="ARBA00023229"/>
    </source>
</evidence>
<dbReference type="FunFam" id="3.40.50.2000:FF:000088">
    <property type="entry name" value="Glycosyltransferase"/>
    <property type="match status" value="1"/>
</dbReference>
<gene>
    <name evidence="6" type="primary">UGT60</name>
</gene>
<dbReference type="GO" id="GO:0008299">
    <property type="term" value="P:isoprenoid biosynthetic process"/>
    <property type="evidence" value="ECO:0007669"/>
    <property type="project" value="UniProtKB-KW"/>
</dbReference>
<dbReference type="PANTHER" id="PTHR48045:SF20">
    <property type="entry name" value="UDP-RHAMNOSE:RHAMNOSYLTRANSFERASE 1"/>
    <property type="match status" value="1"/>
</dbReference>
<dbReference type="Pfam" id="PF00201">
    <property type="entry name" value="UDPGT"/>
    <property type="match status" value="1"/>
</dbReference>
<dbReference type="GO" id="GO:0008194">
    <property type="term" value="F:UDP-glycosyltransferase activity"/>
    <property type="evidence" value="ECO:0007669"/>
    <property type="project" value="InterPro"/>
</dbReference>
<comment type="pathway">
    <text evidence="1">Secondary metabolite biosynthesis; terpenoid biosynthesis.</text>
</comment>
<comment type="similarity">
    <text evidence="2">Belongs to the UDP-glycosyltransferase family.</text>
</comment>
<accession>A0AAT9PY98</accession>
<evidence type="ECO:0000256" key="2">
    <source>
        <dbReference type="ARBA" id="ARBA00009995"/>
    </source>
</evidence>
<dbReference type="CDD" id="cd03784">
    <property type="entry name" value="GT1_Gtf-like"/>
    <property type="match status" value="1"/>
</dbReference>
<proteinExistence type="evidence at transcript level"/>
<dbReference type="EMBL" id="MT476306">
    <property type="protein sequence ID" value="UQT18171.1"/>
    <property type="molecule type" value="mRNA"/>
</dbReference>